<accession>A0A9D4DCQ0</accession>
<organism evidence="1 2">
    <name type="scientific">Dreissena polymorpha</name>
    <name type="common">Zebra mussel</name>
    <name type="synonym">Mytilus polymorpha</name>
    <dbReference type="NCBI Taxonomy" id="45954"/>
    <lineage>
        <taxon>Eukaryota</taxon>
        <taxon>Metazoa</taxon>
        <taxon>Spiralia</taxon>
        <taxon>Lophotrochozoa</taxon>
        <taxon>Mollusca</taxon>
        <taxon>Bivalvia</taxon>
        <taxon>Autobranchia</taxon>
        <taxon>Heteroconchia</taxon>
        <taxon>Euheterodonta</taxon>
        <taxon>Imparidentia</taxon>
        <taxon>Neoheterodontei</taxon>
        <taxon>Myida</taxon>
        <taxon>Dreissenoidea</taxon>
        <taxon>Dreissenidae</taxon>
        <taxon>Dreissena</taxon>
    </lineage>
</organism>
<evidence type="ECO:0000313" key="1">
    <source>
        <dbReference type="EMBL" id="KAH3746521.1"/>
    </source>
</evidence>
<dbReference type="AlphaFoldDB" id="A0A9D4DCQ0"/>
<comment type="caution">
    <text evidence="1">The sequence shown here is derived from an EMBL/GenBank/DDBJ whole genome shotgun (WGS) entry which is preliminary data.</text>
</comment>
<reference evidence="1" key="1">
    <citation type="journal article" date="2019" name="bioRxiv">
        <title>The Genome of the Zebra Mussel, Dreissena polymorpha: A Resource for Invasive Species Research.</title>
        <authorList>
            <person name="McCartney M.A."/>
            <person name="Auch B."/>
            <person name="Kono T."/>
            <person name="Mallez S."/>
            <person name="Zhang Y."/>
            <person name="Obille A."/>
            <person name="Becker A."/>
            <person name="Abrahante J.E."/>
            <person name="Garbe J."/>
            <person name="Badalamenti J.P."/>
            <person name="Herman A."/>
            <person name="Mangelson H."/>
            <person name="Liachko I."/>
            <person name="Sullivan S."/>
            <person name="Sone E.D."/>
            <person name="Koren S."/>
            <person name="Silverstein K.A.T."/>
            <person name="Beckman K.B."/>
            <person name="Gohl D.M."/>
        </authorList>
    </citation>
    <scope>NUCLEOTIDE SEQUENCE</scope>
    <source>
        <strain evidence="1">Duluth1</strain>
        <tissue evidence="1">Whole animal</tissue>
    </source>
</reference>
<proteinExistence type="predicted"/>
<reference evidence="1" key="2">
    <citation type="submission" date="2020-11" db="EMBL/GenBank/DDBJ databases">
        <authorList>
            <person name="McCartney M.A."/>
            <person name="Auch B."/>
            <person name="Kono T."/>
            <person name="Mallez S."/>
            <person name="Becker A."/>
            <person name="Gohl D.M."/>
            <person name="Silverstein K.A.T."/>
            <person name="Koren S."/>
            <person name="Bechman K.B."/>
            <person name="Herman A."/>
            <person name="Abrahante J.E."/>
            <person name="Garbe J."/>
        </authorList>
    </citation>
    <scope>NUCLEOTIDE SEQUENCE</scope>
    <source>
        <strain evidence="1">Duluth1</strain>
        <tissue evidence="1">Whole animal</tissue>
    </source>
</reference>
<gene>
    <name evidence="1" type="ORF">DPMN_180929</name>
</gene>
<evidence type="ECO:0000313" key="2">
    <source>
        <dbReference type="Proteomes" id="UP000828390"/>
    </source>
</evidence>
<dbReference type="EMBL" id="JAIWYP010000010">
    <property type="protein sequence ID" value="KAH3746521.1"/>
    <property type="molecule type" value="Genomic_DNA"/>
</dbReference>
<sequence>MLRIFRTGFITNKTNTPSMEQMNANNRTTFPQNSYIIPPNGGANKHPNDMNARAIQRALFLSLSSGNRSAIIASPDESANAEPNPWRLLAKNKTA</sequence>
<protein>
    <submittedName>
        <fullName evidence="1">Uncharacterized protein</fullName>
    </submittedName>
</protein>
<name>A0A9D4DCQ0_DREPO</name>
<keyword evidence="2" id="KW-1185">Reference proteome</keyword>
<dbReference type="Proteomes" id="UP000828390">
    <property type="component" value="Unassembled WGS sequence"/>
</dbReference>